<dbReference type="EMBL" id="CP158255">
    <property type="protein sequence ID" value="XDJ50157.1"/>
    <property type="molecule type" value="Genomic_DNA"/>
</dbReference>
<name>A0AB39D5K7_9BURK</name>
<accession>A0AB39D5K7</accession>
<evidence type="ECO:0000313" key="1">
    <source>
        <dbReference type="EMBL" id="XDJ50157.1"/>
    </source>
</evidence>
<sequence length="85" mass="9314">MSELTIIVTVLAGFAGGYVVGYTRVITPSDRPGVVVAHQGAESKDDMHERCVVRYTDAKGEDRNLVTLQPHLLRLASEGPQMELF</sequence>
<dbReference type="RefSeq" id="WP_368646941.1">
    <property type="nucleotide sequence ID" value="NZ_CP158255.1"/>
</dbReference>
<reference evidence="1" key="1">
    <citation type="submission" date="2024-05" db="EMBL/GenBank/DDBJ databases">
        <authorList>
            <person name="Luo Y.-C."/>
            <person name="Nicholds J."/>
            <person name="Mortimer T."/>
            <person name="Maboni G."/>
        </authorList>
    </citation>
    <scope>NUCLEOTIDE SEQUENCE</scope>
    <source>
        <strain evidence="1">151108</strain>
    </source>
</reference>
<organism evidence="1">
    <name type="scientific">Castellaniella ginsengisoli</name>
    <dbReference type="NCBI Taxonomy" id="546114"/>
    <lineage>
        <taxon>Bacteria</taxon>
        <taxon>Pseudomonadati</taxon>
        <taxon>Pseudomonadota</taxon>
        <taxon>Betaproteobacteria</taxon>
        <taxon>Burkholderiales</taxon>
        <taxon>Alcaligenaceae</taxon>
        <taxon>Castellaniella</taxon>
    </lineage>
</organism>
<dbReference type="AlphaFoldDB" id="A0AB39D5K7"/>
<proteinExistence type="predicted"/>
<protein>
    <submittedName>
        <fullName evidence="1">Uncharacterized protein</fullName>
    </submittedName>
</protein>
<gene>
    <name evidence="1" type="ORF">ABRZ09_13265</name>
</gene>